<evidence type="ECO:0000313" key="6">
    <source>
        <dbReference type="EMBL" id="OIK02237.1"/>
    </source>
</evidence>
<dbReference type="PANTHER" id="PTHR43280">
    <property type="entry name" value="ARAC-FAMILY TRANSCRIPTIONAL REGULATOR"/>
    <property type="match status" value="1"/>
</dbReference>
<evidence type="ECO:0000256" key="1">
    <source>
        <dbReference type="ARBA" id="ARBA00023015"/>
    </source>
</evidence>
<accession>A0A1S2Q970</accession>
<dbReference type="SMART" id="SM00342">
    <property type="entry name" value="HTH_ARAC"/>
    <property type="match status" value="1"/>
</dbReference>
<proteinExistence type="predicted"/>
<dbReference type="RefSeq" id="WP_071383309.1">
    <property type="nucleotide sequence ID" value="NZ_MLYO01000041.1"/>
</dbReference>
<sequence>MLAQDLLTSMVAHHLEADGTVPDDSRRRTLLLSIERFVRQHLGDPELSPETVAAAHHISIGHLHRLFRTRETTVAAWIRRQRLEYARRDLADPALHTVPIHLIATRWGFKDHPTFTKAFRSAYGASPKDYRHNPVTVSHRQETRHSVPKRRPVPAP</sequence>
<keyword evidence="3" id="KW-0804">Transcription</keyword>
<feature type="region of interest" description="Disordered" evidence="4">
    <location>
        <begin position="129"/>
        <end position="156"/>
    </location>
</feature>
<organism evidence="6 7">
    <name type="scientific">Streptomyces monashensis</name>
    <dbReference type="NCBI Taxonomy" id="1678012"/>
    <lineage>
        <taxon>Bacteria</taxon>
        <taxon>Bacillati</taxon>
        <taxon>Actinomycetota</taxon>
        <taxon>Actinomycetes</taxon>
        <taxon>Kitasatosporales</taxon>
        <taxon>Streptomycetaceae</taxon>
        <taxon>Streptomyces</taxon>
    </lineage>
</organism>
<dbReference type="PRINTS" id="PR00032">
    <property type="entry name" value="HTHARAC"/>
</dbReference>
<feature type="compositionally biased region" description="Basic residues" evidence="4">
    <location>
        <begin position="146"/>
        <end position="156"/>
    </location>
</feature>
<dbReference type="PROSITE" id="PS01124">
    <property type="entry name" value="HTH_ARAC_FAMILY_2"/>
    <property type="match status" value="1"/>
</dbReference>
<evidence type="ECO:0000256" key="2">
    <source>
        <dbReference type="ARBA" id="ARBA00023125"/>
    </source>
</evidence>
<dbReference type="InterPro" id="IPR009057">
    <property type="entry name" value="Homeodomain-like_sf"/>
</dbReference>
<evidence type="ECO:0000256" key="3">
    <source>
        <dbReference type="ARBA" id="ARBA00023163"/>
    </source>
</evidence>
<protein>
    <recommendedName>
        <fullName evidence="5">HTH araC/xylS-type domain-containing protein</fullName>
    </recommendedName>
</protein>
<name>A0A1S2Q970_9ACTN</name>
<dbReference type="InterPro" id="IPR020449">
    <property type="entry name" value="Tscrpt_reg_AraC-type_HTH"/>
</dbReference>
<dbReference type="Gene3D" id="1.10.10.60">
    <property type="entry name" value="Homeodomain-like"/>
    <property type="match status" value="1"/>
</dbReference>
<dbReference type="InterPro" id="IPR018060">
    <property type="entry name" value="HTH_AraC"/>
</dbReference>
<dbReference type="SUPFAM" id="SSF46689">
    <property type="entry name" value="Homeodomain-like"/>
    <property type="match status" value="1"/>
</dbReference>
<evidence type="ECO:0000313" key="7">
    <source>
        <dbReference type="Proteomes" id="UP000179642"/>
    </source>
</evidence>
<keyword evidence="1" id="KW-0805">Transcription regulation</keyword>
<gene>
    <name evidence="6" type="ORF">BIV23_25680</name>
</gene>
<dbReference type="GO" id="GO:0003700">
    <property type="term" value="F:DNA-binding transcription factor activity"/>
    <property type="evidence" value="ECO:0007669"/>
    <property type="project" value="InterPro"/>
</dbReference>
<keyword evidence="7" id="KW-1185">Reference proteome</keyword>
<dbReference type="PANTHER" id="PTHR43280:SF31">
    <property type="entry name" value="TRANSCRIPTIONAL REGULATORY PROTEIN"/>
    <property type="match status" value="1"/>
</dbReference>
<dbReference type="GO" id="GO:0043565">
    <property type="term" value="F:sequence-specific DNA binding"/>
    <property type="evidence" value="ECO:0007669"/>
    <property type="project" value="InterPro"/>
</dbReference>
<keyword evidence="2" id="KW-0238">DNA-binding</keyword>
<evidence type="ECO:0000256" key="4">
    <source>
        <dbReference type="SAM" id="MobiDB-lite"/>
    </source>
</evidence>
<dbReference type="Proteomes" id="UP000179642">
    <property type="component" value="Unassembled WGS sequence"/>
</dbReference>
<evidence type="ECO:0000259" key="5">
    <source>
        <dbReference type="PROSITE" id="PS01124"/>
    </source>
</evidence>
<dbReference type="Pfam" id="PF12833">
    <property type="entry name" value="HTH_18"/>
    <property type="match status" value="1"/>
</dbReference>
<comment type="caution">
    <text evidence="6">The sequence shown here is derived from an EMBL/GenBank/DDBJ whole genome shotgun (WGS) entry which is preliminary data.</text>
</comment>
<dbReference type="AlphaFoldDB" id="A0A1S2Q970"/>
<reference evidence="6 7" key="1">
    <citation type="submission" date="2016-10" db="EMBL/GenBank/DDBJ databases">
        <title>Genome sequence of Streptomyces sp. MUSC 1.</title>
        <authorList>
            <person name="Lee L.-H."/>
            <person name="Ser H.-L."/>
            <person name="Law J.W.-F."/>
        </authorList>
    </citation>
    <scope>NUCLEOTIDE SEQUENCE [LARGE SCALE GENOMIC DNA]</scope>
    <source>
        <strain evidence="6 7">MUSC 1</strain>
    </source>
</reference>
<feature type="domain" description="HTH araC/xylS-type" evidence="5">
    <location>
        <begin position="32"/>
        <end position="133"/>
    </location>
</feature>
<dbReference type="EMBL" id="MLYO01000041">
    <property type="protein sequence ID" value="OIK02237.1"/>
    <property type="molecule type" value="Genomic_DNA"/>
</dbReference>